<organism evidence="2 3">
    <name type="scientific">Lachancea meyersii CBS 8951</name>
    <dbReference type="NCBI Taxonomy" id="1266667"/>
    <lineage>
        <taxon>Eukaryota</taxon>
        <taxon>Fungi</taxon>
        <taxon>Dikarya</taxon>
        <taxon>Ascomycota</taxon>
        <taxon>Saccharomycotina</taxon>
        <taxon>Saccharomycetes</taxon>
        <taxon>Saccharomycetales</taxon>
        <taxon>Saccharomycetaceae</taxon>
        <taxon>Lachancea</taxon>
    </lineage>
</organism>
<dbReference type="GO" id="GO:0016491">
    <property type="term" value="F:oxidoreductase activity"/>
    <property type="evidence" value="ECO:0007669"/>
    <property type="project" value="UniProtKB-KW"/>
</dbReference>
<dbReference type="InterPro" id="IPR036291">
    <property type="entry name" value="NAD(P)-bd_dom_sf"/>
</dbReference>
<dbReference type="OrthoDB" id="2898509at2759"/>
<reference evidence="3" key="1">
    <citation type="submission" date="2016-03" db="EMBL/GenBank/DDBJ databases">
        <authorList>
            <person name="Devillers Hugo."/>
        </authorList>
    </citation>
    <scope>NUCLEOTIDE SEQUENCE [LARGE SCALE GENOMIC DNA]</scope>
</reference>
<dbReference type="InterPro" id="IPR052228">
    <property type="entry name" value="Sec_Metab_Biosynth_Oxidored"/>
</dbReference>
<proteinExistence type="predicted"/>
<sequence length="316" mass="35219">MKVRTKLNPHLRWKHVAPEHLQLESLRVAVIGGTGGIGQALSRFLNSKGADVTVVGQTYREDSGSAIKFIKANLELMSEAKRVARELLSQPYDLYIFSAGIVAATEREETLEGFERDLAVSYLNRMVILRTILPELDKMHTNELKRPRVFIMGNPGAGMLGSPNDLNSERRYSALQAHSNTVAGNEALVFDCATRYPNVSVFGLNPGFIKTNIRNNLLGAGTWKSRIVEGFIGYWFQDADTYAKHIGPLLVTPDIDTHSPAFFNSKGQAIYSQGFTKHHVEWVIAKSEELLQKNDVLYSRADPKFGLSLAPDWQNS</sequence>
<keyword evidence="1" id="KW-0560">Oxidoreductase</keyword>
<evidence type="ECO:0000256" key="1">
    <source>
        <dbReference type="ARBA" id="ARBA00023002"/>
    </source>
</evidence>
<dbReference type="PANTHER" id="PTHR47534:SF3">
    <property type="entry name" value="ALCOHOL DEHYDROGENASE-LIKE C-TERMINAL DOMAIN-CONTAINING PROTEIN"/>
    <property type="match status" value="1"/>
</dbReference>
<dbReference type="Gene3D" id="3.40.50.720">
    <property type="entry name" value="NAD(P)-binding Rossmann-like Domain"/>
    <property type="match status" value="1"/>
</dbReference>
<evidence type="ECO:0000313" key="3">
    <source>
        <dbReference type="Proteomes" id="UP000191144"/>
    </source>
</evidence>
<dbReference type="PRINTS" id="PR00081">
    <property type="entry name" value="GDHRDH"/>
</dbReference>
<gene>
    <name evidence="2" type="ORF">LAME_0A07998G</name>
</gene>
<accession>A0A1G4IRA3</accession>
<keyword evidence="3" id="KW-1185">Reference proteome</keyword>
<evidence type="ECO:0000313" key="2">
    <source>
        <dbReference type="EMBL" id="SCU79267.1"/>
    </source>
</evidence>
<dbReference type="EMBL" id="LT598483">
    <property type="protein sequence ID" value="SCU79267.1"/>
    <property type="molecule type" value="Genomic_DNA"/>
</dbReference>
<dbReference type="AlphaFoldDB" id="A0A1G4IRA3"/>
<dbReference type="Proteomes" id="UP000191144">
    <property type="component" value="Chromosome A"/>
</dbReference>
<dbReference type="SUPFAM" id="SSF51735">
    <property type="entry name" value="NAD(P)-binding Rossmann-fold domains"/>
    <property type="match status" value="1"/>
</dbReference>
<dbReference type="InterPro" id="IPR002347">
    <property type="entry name" value="SDR_fam"/>
</dbReference>
<dbReference type="PANTHER" id="PTHR47534">
    <property type="entry name" value="YALI0E05731P"/>
    <property type="match status" value="1"/>
</dbReference>
<protein>
    <submittedName>
        <fullName evidence="2">LAME_0A07998g1_1</fullName>
    </submittedName>
</protein>
<name>A0A1G4IRA3_9SACH</name>